<keyword evidence="6 8" id="KW-0675">Receptor</keyword>
<keyword evidence="6" id="KW-0807">Transducer</keyword>
<accession>A0A9C6SY28</accession>
<keyword evidence="7" id="KW-1185">Reference proteome</keyword>
<keyword evidence="2 6" id="KW-1003">Cell membrane</keyword>
<evidence type="ECO:0000256" key="2">
    <source>
        <dbReference type="ARBA" id="ARBA00022475"/>
    </source>
</evidence>
<evidence type="ECO:0000256" key="3">
    <source>
        <dbReference type="ARBA" id="ARBA00022692"/>
    </source>
</evidence>
<dbReference type="GO" id="GO:0007165">
    <property type="term" value="P:signal transduction"/>
    <property type="evidence" value="ECO:0007669"/>
    <property type="project" value="UniProtKB-KW"/>
</dbReference>
<proteinExistence type="inferred from homology"/>
<feature type="transmembrane region" description="Helical" evidence="6">
    <location>
        <begin position="85"/>
        <end position="108"/>
    </location>
</feature>
<feature type="transmembrane region" description="Helical" evidence="6">
    <location>
        <begin position="212"/>
        <end position="235"/>
    </location>
</feature>
<evidence type="ECO:0000256" key="5">
    <source>
        <dbReference type="ARBA" id="ARBA00023136"/>
    </source>
</evidence>
<comment type="caution">
    <text evidence="6">Lacks conserved residue(s) required for the propagation of feature annotation.</text>
</comment>
<feature type="transmembrane region" description="Helical" evidence="6">
    <location>
        <begin position="15"/>
        <end position="39"/>
    </location>
</feature>
<comment type="similarity">
    <text evidence="6">Belongs to the insect chemoreceptor superfamily. Gustatory receptor (GR) family.</text>
</comment>
<dbReference type="GO" id="GO:0050909">
    <property type="term" value="P:sensory perception of taste"/>
    <property type="evidence" value="ECO:0007669"/>
    <property type="project" value="InterPro"/>
</dbReference>
<evidence type="ECO:0000256" key="6">
    <source>
        <dbReference type="RuleBase" id="RU363108"/>
    </source>
</evidence>
<evidence type="ECO:0000256" key="1">
    <source>
        <dbReference type="ARBA" id="ARBA00004651"/>
    </source>
</evidence>
<comment type="subcellular location">
    <subcellularLocation>
        <location evidence="1 6">Cell membrane</location>
        <topology evidence="1 6">Multi-pass membrane protein</topology>
    </subcellularLocation>
</comment>
<feature type="transmembrane region" description="Helical" evidence="6">
    <location>
        <begin position="179"/>
        <end position="200"/>
    </location>
</feature>
<protein>
    <recommendedName>
        <fullName evidence="6">Gustatory receptor</fullName>
    </recommendedName>
</protein>
<organism evidence="7 8">
    <name type="scientific">Drosophila albomicans</name>
    <name type="common">Fruit fly</name>
    <dbReference type="NCBI Taxonomy" id="7291"/>
    <lineage>
        <taxon>Eukaryota</taxon>
        <taxon>Metazoa</taxon>
        <taxon>Ecdysozoa</taxon>
        <taxon>Arthropoda</taxon>
        <taxon>Hexapoda</taxon>
        <taxon>Insecta</taxon>
        <taxon>Pterygota</taxon>
        <taxon>Neoptera</taxon>
        <taxon>Endopterygota</taxon>
        <taxon>Diptera</taxon>
        <taxon>Brachycera</taxon>
        <taxon>Muscomorpha</taxon>
        <taxon>Ephydroidea</taxon>
        <taxon>Drosophilidae</taxon>
        <taxon>Drosophila</taxon>
    </lineage>
</organism>
<keyword evidence="4 6" id="KW-1133">Transmembrane helix</keyword>
<dbReference type="GeneID" id="127565685"/>
<dbReference type="OrthoDB" id="8070166at2759"/>
<evidence type="ECO:0000256" key="4">
    <source>
        <dbReference type="ARBA" id="ARBA00022989"/>
    </source>
</evidence>
<dbReference type="Pfam" id="PF08395">
    <property type="entry name" value="7tm_7"/>
    <property type="match status" value="1"/>
</dbReference>
<evidence type="ECO:0000313" key="8">
    <source>
        <dbReference type="RefSeq" id="XP_051861360.1"/>
    </source>
</evidence>
<keyword evidence="3 6" id="KW-0812">Transmembrane</keyword>
<feature type="transmembrane region" description="Helical" evidence="6">
    <location>
        <begin position="46"/>
        <end position="65"/>
    </location>
</feature>
<dbReference type="GO" id="GO:0005886">
    <property type="term" value="C:plasma membrane"/>
    <property type="evidence" value="ECO:0007669"/>
    <property type="project" value="UniProtKB-SubCell"/>
</dbReference>
<dbReference type="RefSeq" id="XP_051861360.1">
    <property type="nucleotide sequence ID" value="XM_052005400.1"/>
</dbReference>
<gene>
    <name evidence="8" type="primary">LOC127565685</name>
</gene>
<comment type="function">
    <text evidence="6">Gustatory receptor which mediates acceptance or avoidance behavior, depending on its substrates.</text>
</comment>
<keyword evidence="5 6" id="KW-0472">Membrane</keyword>
<dbReference type="InterPro" id="IPR013604">
    <property type="entry name" value="7TM_chemorcpt"/>
</dbReference>
<dbReference type="Proteomes" id="UP000515160">
    <property type="component" value="Chromosome 3"/>
</dbReference>
<dbReference type="AlphaFoldDB" id="A0A9C6SY28"/>
<evidence type="ECO:0000313" key="7">
    <source>
        <dbReference type="Proteomes" id="UP000515160"/>
    </source>
</evidence>
<name>A0A9C6SY28_DROAB</name>
<reference evidence="8" key="1">
    <citation type="submission" date="2025-08" db="UniProtKB">
        <authorList>
            <consortium name="RefSeq"/>
        </authorList>
    </citation>
    <scope>IDENTIFICATION</scope>
    <source>
        <strain evidence="8">15112-1751.03</strain>
        <tissue evidence="8">Whole Adult</tissue>
    </source>
</reference>
<sequence>MLHGYNDCQKLDMLAIAYTIVSTAKVASVVMLISSIWLLGPKWLRMVNGFMMFQHYIGESFRFFGPPSIFMCEKLDGMRKEFAPLYVILSLGIALMEVLLTSVDYWLYYLMHLSNRVIGFMSEETQEMRQDLNWLPQRGGSHRNVFQQQLLAAWHKLWRRCLRLDRLINEMLKISQWQILLNLLGCYLCDIAIIFNVIIYSTDSEHFHLIRFITFMLLGILFHSDISSLFIIFGVNRSQWINLLTCMEKLWFTLSDLNFDPTKDTYGIAMHRQWKNLLANMEELWFTLGDLNFNPSTDSYGIAMQRQNPVIATFKGQTILRRYTRKTH</sequence>